<comment type="caution">
    <text evidence="3">The sequence shown here is derived from an EMBL/GenBank/DDBJ whole genome shotgun (WGS) entry which is preliminary data.</text>
</comment>
<dbReference type="EMBL" id="JAIUJS010000005">
    <property type="protein sequence ID" value="MCA0153739.1"/>
    <property type="molecule type" value="Genomic_DNA"/>
</dbReference>
<accession>A0ABS7Y1D4</accession>
<keyword evidence="4" id="KW-1185">Reference proteome</keyword>
<dbReference type="PANTHER" id="PTHR48090">
    <property type="entry name" value="UNDECAPRENYL-PHOSPHATE 4-DEOXY-4-FORMAMIDO-L-ARABINOSE TRANSFERASE-RELATED"/>
    <property type="match status" value="1"/>
</dbReference>
<reference evidence="4" key="1">
    <citation type="submission" date="2023-07" db="EMBL/GenBank/DDBJ databases">
        <authorList>
            <person name="Yue Y."/>
        </authorList>
    </citation>
    <scope>NUCLEOTIDE SEQUENCE [LARGE SCALE GENOMIC DNA]</scope>
    <source>
        <strain evidence="4">2Y89</strain>
    </source>
</reference>
<dbReference type="PANTHER" id="PTHR48090:SF7">
    <property type="entry name" value="RFBJ PROTEIN"/>
    <property type="match status" value="1"/>
</dbReference>
<gene>
    <name evidence="3" type="ORF">LBV24_10965</name>
</gene>
<proteinExistence type="predicted"/>
<dbReference type="Proteomes" id="UP001198402">
    <property type="component" value="Unassembled WGS sequence"/>
</dbReference>
<evidence type="ECO:0000256" key="1">
    <source>
        <dbReference type="SAM" id="Phobius"/>
    </source>
</evidence>
<protein>
    <submittedName>
        <fullName evidence="3">Glycosyltransferase family 2 protein</fullName>
    </submittedName>
</protein>
<sequence length="322" mass="35763">MSMNSAKVIIYMPALNEGLTIHDVLKSIPKRLNSVSEIEMLVINDGSSDNTASEASKAGATVISHNYNKGVGSAFHTAVDYTLKQGADILVSIDADGQFDVLQIEGMISPILKNEADFSIGNRFNNGRPAGMPKIKFWGNKRISKIVSFVSRNKIKDASCGFRAYSKDCLLNLNLDGSFTYTHETILDLANKGYRVAQIPVNVIYFDGRISRVANSLTKYAFKTSSIIFKCLKDYKPLQFFSSIALVIFIIGLLFGGFVLVHWIQNGSITPYKSIGIFGLALVGMSLLLAVYALMADMLGRIRKNQEKILYYQKKQYFEKDQ</sequence>
<evidence type="ECO:0000313" key="3">
    <source>
        <dbReference type="EMBL" id="MCA0153739.1"/>
    </source>
</evidence>
<keyword evidence="1" id="KW-1133">Transmembrane helix</keyword>
<keyword evidence="1" id="KW-0812">Transmembrane</keyword>
<name>A0ABS7Y1D4_9FLAO</name>
<organism evidence="3 4">
    <name type="scientific">Winogradskyella vincentii</name>
    <dbReference type="NCBI Taxonomy" id="2877122"/>
    <lineage>
        <taxon>Bacteria</taxon>
        <taxon>Pseudomonadati</taxon>
        <taxon>Bacteroidota</taxon>
        <taxon>Flavobacteriia</taxon>
        <taxon>Flavobacteriales</taxon>
        <taxon>Flavobacteriaceae</taxon>
        <taxon>Winogradskyella</taxon>
    </lineage>
</organism>
<feature type="transmembrane region" description="Helical" evidence="1">
    <location>
        <begin position="275"/>
        <end position="295"/>
    </location>
</feature>
<dbReference type="CDD" id="cd04179">
    <property type="entry name" value="DPM_DPG-synthase_like"/>
    <property type="match status" value="1"/>
</dbReference>
<keyword evidence="1" id="KW-0472">Membrane</keyword>
<dbReference type="Gene3D" id="3.90.550.10">
    <property type="entry name" value="Spore Coat Polysaccharide Biosynthesis Protein SpsA, Chain A"/>
    <property type="match status" value="1"/>
</dbReference>
<dbReference type="InterPro" id="IPR050256">
    <property type="entry name" value="Glycosyltransferase_2"/>
</dbReference>
<dbReference type="Pfam" id="PF00535">
    <property type="entry name" value="Glycos_transf_2"/>
    <property type="match status" value="1"/>
</dbReference>
<feature type="domain" description="Glycosyltransferase 2-like" evidence="2">
    <location>
        <begin position="10"/>
        <end position="169"/>
    </location>
</feature>
<feature type="transmembrane region" description="Helical" evidence="1">
    <location>
        <begin position="240"/>
        <end position="263"/>
    </location>
</feature>
<dbReference type="InterPro" id="IPR001173">
    <property type="entry name" value="Glyco_trans_2-like"/>
</dbReference>
<dbReference type="SUPFAM" id="SSF53448">
    <property type="entry name" value="Nucleotide-diphospho-sugar transferases"/>
    <property type="match status" value="1"/>
</dbReference>
<evidence type="ECO:0000259" key="2">
    <source>
        <dbReference type="Pfam" id="PF00535"/>
    </source>
</evidence>
<evidence type="ECO:0000313" key="4">
    <source>
        <dbReference type="Proteomes" id="UP001198402"/>
    </source>
</evidence>
<dbReference type="InterPro" id="IPR029044">
    <property type="entry name" value="Nucleotide-diphossugar_trans"/>
</dbReference>
<dbReference type="RefSeq" id="WP_224478699.1">
    <property type="nucleotide sequence ID" value="NZ_JAIUJS010000005.1"/>
</dbReference>